<dbReference type="AlphaFoldDB" id="D8PIB7"/>
<dbReference type="EMBL" id="FP929003">
    <property type="protein sequence ID" value="CBK43004.1"/>
    <property type="molecule type" value="Genomic_DNA"/>
</dbReference>
<organism evidence="1 2">
    <name type="scientific">Nitrospira defluvii</name>
    <dbReference type="NCBI Taxonomy" id="330214"/>
    <lineage>
        <taxon>Bacteria</taxon>
        <taxon>Pseudomonadati</taxon>
        <taxon>Nitrospirota</taxon>
        <taxon>Nitrospiria</taxon>
        <taxon>Nitrospirales</taxon>
        <taxon>Nitrospiraceae</taxon>
        <taxon>Nitrospira</taxon>
    </lineage>
</organism>
<dbReference type="OrthoDB" id="9769264at2"/>
<dbReference type="KEGG" id="nde:NIDE3316"/>
<reference evidence="1 2" key="1">
    <citation type="journal article" date="2010" name="Proc. Natl. Acad. Sci. U.S.A.">
        <title>A Nitrospira metagenome illuminates the physiology and evolution of globally important nitrite-oxidizing bacteria.</title>
        <authorList>
            <person name="Lucker S."/>
            <person name="Wagner M."/>
            <person name="Maixner F."/>
            <person name="Pelletier E."/>
            <person name="Koch H."/>
            <person name="Vacherie B."/>
            <person name="Rattei T."/>
            <person name="Sinninghe Damste J."/>
            <person name="Spieck E."/>
            <person name="Le Paslier D."/>
            <person name="Daims H."/>
        </authorList>
    </citation>
    <scope>NUCLEOTIDE SEQUENCE [LARGE SCALE GENOMIC DNA]</scope>
</reference>
<dbReference type="InterPro" id="IPR026337">
    <property type="entry name" value="AKG_HExxH"/>
</dbReference>
<protein>
    <recommendedName>
        <fullName evidence="3">HEXXH motif domain-containing protein</fullName>
    </recommendedName>
</protein>
<evidence type="ECO:0008006" key="3">
    <source>
        <dbReference type="Google" id="ProtNLM"/>
    </source>
</evidence>
<dbReference type="Proteomes" id="UP000001660">
    <property type="component" value="Chromosome"/>
</dbReference>
<evidence type="ECO:0000313" key="1">
    <source>
        <dbReference type="EMBL" id="CBK43004.1"/>
    </source>
</evidence>
<evidence type="ECO:0000313" key="2">
    <source>
        <dbReference type="Proteomes" id="UP000001660"/>
    </source>
</evidence>
<gene>
    <name evidence="1" type="ORF">NIDE3316</name>
</gene>
<accession>D8PIB7</accession>
<dbReference type="NCBIfam" id="TIGR04267">
    <property type="entry name" value="mod_HExxH"/>
    <property type="match status" value="1"/>
</dbReference>
<dbReference type="HOGENOM" id="CLU_528626_0_0_0"/>
<sequence length="515" mass="58832">MTLLDARVLEQLISEFRRSMRGLLKEVCQDLERNYADAVCTFGLPLDWFRTLGQSLESEDYSNWKVVGWIESLNDLLYFVDILVQVRQERSRGEIAAQLRAEFREKFYEHGYADEIFPNGKPEPRLLLSRLTAFCQRLAREITQESVCLAPQLACAWVAGQGKDAWLVPCDLNANVERVELPWVCAVGTAGLSYVAPGPVRSALKRAGGQGEFLIKPIGIDLLVGDQNYAMVAYGKRERWHWLRIEPLCLRESRYGSLRLGPTLVYGKDKTPVAVRPTRSEVAARMRRALSVIASAWPEGDRLLALLTSRVVPLNASGVVSFSYRHRPGLSAINCFDRDRLDLIDDLIHENSHHHLNLLLRKDVMYQHDHNQEIFYSPWRRSLRPLRGILHATFTFTMGAMLFERLVTWGSGRAGNARWKRAGLSPRDLERARYRCLEEIDSVRYSLKDLDLAGGHFKWLTRGGKQVVTQLADALAHIERQMLPQEKDVDRSSFGPALRRHRAELARARELFSLV</sequence>
<name>D8PIB7_9BACT</name>
<keyword evidence="2" id="KW-1185">Reference proteome</keyword>
<proteinExistence type="predicted"/>